<dbReference type="GO" id="GO:0016747">
    <property type="term" value="F:acyltransferase activity, transferring groups other than amino-acyl groups"/>
    <property type="evidence" value="ECO:0007669"/>
    <property type="project" value="InterPro"/>
</dbReference>
<name>E8UY51_TERSS</name>
<dbReference type="Gene3D" id="3.40.630.30">
    <property type="match status" value="1"/>
</dbReference>
<dbReference type="Proteomes" id="UP000006844">
    <property type="component" value="Chromosome"/>
</dbReference>
<evidence type="ECO:0000313" key="3">
    <source>
        <dbReference type="Proteomes" id="UP000006844"/>
    </source>
</evidence>
<evidence type="ECO:0000313" key="2">
    <source>
        <dbReference type="EMBL" id="ADV80861.1"/>
    </source>
</evidence>
<accession>E8UY51</accession>
<organism evidence="2 3">
    <name type="scientific">Terriglobus saanensis (strain ATCC BAA-1853 / DSM 23119 / SP1PR4)</name>
    <dbReference type="NCBI Taxonomy" id="401053"/>
    <lineage>
        <taxon>Bacteria</taxon>
        <taxon>Pseudomonadati</taxon>
        <taxon>Acidobacteriota</taxon>
        <taxon>Terriglobia</taxon>
        <taxon>Terriglobales</taxon>
        <taxon>Acidobacteriaceae</taxon>
        <taxon>Terriglobus</taxon>
    </lineage>
</organism>
<dbReference type="AlphaFoldDB" id="E8UY51"/>
<dbReference type="PROSITE" id="PS51186">
    <property type="entry name" value="GNAT"/>
    <property type="match status" value="1"/>
</dbReference>
<reference evidence="2 3" key="1">
    <citation type="journal article" date="2012" name="Stand. Genomic Sci.">
        <title>Complete genome sequence of Terriglobus saanensis type strain SP1PR4(T), an Acidobacteria from tundra soil.</title>
        <authorList>
            <person name="Rawat S.R."/>
            <person name="Mannisto M.K."/>
            <person name="Starovoytov V."/>
            <person name="Goodwin L."/>
            <person name="Nolan M."/>
            <person name="Hauser L."/>
            <person name="Land M."/>
            <person name="Davenport K.W."/>
            <person name="Woyke T."/>
            <person name="Haggblom M.M."/>
        </authorList>
    </citation>
    <scope>NUCLEOTIDE SEQUENCE</scope>
    <source>
        <strain evidence="3">ATCC BAA-1853 / DSM 23119 / SP1PR4</strain>
    </source>
</reference>
<evidence type="ECO:0000259" key="1">
    <source>
        <dbReference type="PROSITE" id="PS51186"/>
    </source>
</evidence>
<dbReference type="CDD" id="cd04301">
    <property type="entry name" value="NAT_SF"/>
    <property type="match status" value="1"/>
</dbReference>
<dbReference type="STRING" id="401053.AciPR4_0019"/>
<dbReference type="eggNOG" id="COG0456">
    <property type="taxonomic scope" value="Bacteria"/>
</dbReference>
<dbReference type="HOGENOM" id="CLU_1585678_0_0_0"/>
<dbReference type="OrthoDB" id="121062at2"/>
<gene>
    <name evidence="2" type="ordered locus">AciPR4_0019</name>
</gene>
<dbReference type="InterPro" id="IPR000182">
    <property type="entry name" value="GNAT_dom"/>
</dbReference>
<keyword evidence="2" id="KW-0808">Transferase</keyword>
<protein>
    <submittedName>
        <fullName evidence="2">GCN5-related N-acetyltransferase</fullName>
    </submittedName>
</protein>
<dbReference type="SUPFAM" id="SSF55729">
    <property type="entry name" value="Acyl-CoA N-acyltransferases (Nat)"/>
    <property type="match status" value="1"/>
</dbReference>
<sequence length="168" mass="19346">MTTQTFMQVELSPQLFSRIATKQDLSLLVSFINQAFKDENPFITESRTNMEEIAHFLEIGHFLLIEEEGETSGVIYAEIRKEGRGYLGLLVVNPKNRRSGMGKQLIHAGEQFCKQHGCRLIEGSVMNLRPDLLERYKRYGFRVVGEIAGVHRDRVDRDYSLILIEKDL</sequence>
<dbReference type="RefSeq" id="WP_013566594.1">
    <property type="nucleotide sequence ID" value="NC_014963.1"/>
</dbReference>
<proteinExistence type="predicted"/>
<feature type="domain" description="N-acetyltransferase" evidence="1">
    <location>
        <begin position="15"/>
        <end position="168"/>
    </location>
</feature>
<dbReference type="InterPro" id="IPR016181">
    <property type="entry name" value="Acyl_CoA_acyltransferase"/>
</dbReference>
<dbReference type="KEGG" id="tsa:AciPR4_0019"/>
<keyword evidence="3" id="KW-1185">Reference proteome</keyword>
<dbReference type="EMBL" id="CP002467">
    <property type="protein sequence ID" value="ADV80861.1"/>
    <property type="molecule type" value="Genomic_DNA"/>
</dbReference>
<dbReference type="Pfam" id="PF13673">
    <property type="entry name" value="Acetyltransf_10"/>
    <property type="match status" value="1"/>
</dbReference>